<evidence type="ECO:0000256" key="3">
    <source>
        <dbReference type="ARBA" id="ARBA00022618"/>
    </source>
</evidence>
<organism evidence="8 9">
    <name type="scientific">Trametes pubescens</name>
    <name type="common">White-rot fungus</name>
    <dbReference type="NCBI Taxonomy" id="154538"/>
    <lineage>
        <taxon>Eukaryota</taxon>
        <taxon>Fungi</taxon>
        <taxon>Dikarya</taxon>
        <taxon>Basidiomycota</taxon>
        <taxon>Agaricomycotina</taxon>
        <taxon>Agaricomycetes</taxon>
        <taxon>Polyporales</taxon>
        <taxon>Polyporaceae</taxon>
        <taxon>Trametes</taxon>
    </lineage>
</organism>
<keyword evidence="5" id="KW-0131">Cell cycle</keyword>
<comment type="subcellular location">
    <subcellularLocation>
        <location evidence="1">Cytoplasm</location>
        <location evidence="1">Cytoskeleton</location>
        <location evidence="1">Spindle</location>
    </subcellularLocation>
</comment>
<feature type="compositionally biased region" description="Low complexity" evidence="6">
    <location>
        <begin position="470"/>
        <end position="480"/>
    </location>
</feature>
<dbReference type="OrthoDB" id="46159at2759"/>
<evidence type="ECO:0000256" key="5">
    <source>
        <dbReference type="ARBA" id="ARBA00022776"/>
    </source>
</evidence>
<feature type="compositionally biased region" description="Low complexity" evidence="6">
    <location>
        <begin position="246"/>
        <end position="277"/>
    </location>
</feature>
<dbReference type="GO" id="GO:0051301">
    <property type="term" value="P:cell division"/>
    <property type="evidence" value="ECO:0007669"/>
    <property type="project" value="UniProtKB-KW"/>
</dbReference>
<comment type="caution">
    <text evidence="8">The sequence shown here is derived from an EMBL/GenBank/DDBJ whole genome shotgun (WGS) entry which is preliminary data.</text>
</comment>
<sequence length="862" mass="90929">MPAKAPVTSIECTSLSHLHDELASVQDAISRTETEETWEAIARALSRFAALCNGNAHKYPSDLVAALRASSRPINSALISERTRLSGTATDFISAAVSALDRSFEPLLPQYFPTLLTVCTRANKVFVNRGKGCIHAIIEYTQSPAILHYLVEAVKDKSVSLRLAASEAVMLCLNTFNPPDLEKEPRAKDIEAIIRATAVDANADVRKVSRKIFDAYKILLPGRVQSFTAPLTPTIRKYLDIKEGAAARSQPSSRPASSQSTRSASSDVIAPSHPASSRPHRPSNPTAATSTAAVRPSAHIRTVSTSSTTAAKRPTRAPTPEVAPAPPPQNPARRVREEPKRVARLEMLPPNYIPTHSGPQRPLSATDLYFPQRAPLDRVQSGPQRVALADTVASSSQANAVRSGPIRPVMMTMQSSSGDSAEVRERPTGGARRVLRLPDPEVAPQPAEARPKATSGPIRPRVISTSQSTPAVPQHAAVAAAKERDEALKAKKLASSHGAGSSAKGAIAAATAVAAARHARTTSGGVQTTTASARARAAEKAQEKEKEKAPAMLRKPSSRALPSSSKPAVPPRPGAPGAASVTVREKPRTASVSKAGVPSSKPVAKDGKAVKPGVKSRAATQEPASRAQSVSPSEVPLPESPKAAAQALPSDVPQETTSPAAEAEQPVVEVATTPEPEQTSTPDVAEVHDSLASTPTPEEQQSEEPLIDFSSPPPASAGVPLPPSNPESPAETSAFPFPEVKVSTPPTESDPLPSIPPSESLQLPPPAQEARTPEQQRVQPHAMVAQTPISALVESIERGFFAMRGAPLSPMREEESEDESVLVVNPQDADPDAAVFDGPEASAGRRVVEPLFARRSRQPLQA</sequence>
<evidence type="ECO:0000256" key="1">
    <source>
        <dbReference type="ARBA" id="ARBA00004186"/>
    </source>
</evidence>
<dbReference type="GO" id="GO:0005874">
    <property type="term" value="C:microtubule"/>
    <property type="evidence" value="ECO:0007669"/>
    <property type="project" value="UniProtKB-KW"/>
</dbReference>
<evidence type="ECO:0000256" key="4">
    <source>
        <dbReference type="ARBA" id="ARBA00022701"/>
    </source>
</evidence>
<keyword evidence="9" id="KW-1185">Reference proteome</keyword>
<dbReference type="STRING" id="154538.A0A1M2VZR7"/>
<evidence type="ECO:0000313" key="8">
    <source>
        <dbReference type="EMBL" id="OJT13111.1"/>
    </source>
</evidence>
<dbReference type="OMA" id="VCARTNK"/>
<feature type="compositionally biased region" description="Pro residues" evidence="6">
    <location>
        <begin position="711"/>
        <end position="726"/>
    </location>
</feature>
<feature type="domain" description="CLASP N-terminal" evidence="7">
    <location>
        <begin position="19"/>
        <end position="239"/>
    </location>
</feature>
<dbReference type="GO" id="GO:0005819">
    <property type="term" value="C:spindle"/>
    <property type="evidence" value="ECO:0007669"/>
    <property type="project" value="UniProtKB-SubCell"/>
</dbReference>
<protein>
    <submittedName>
        <fullName evidence="8">Protein stu-1</fullName>
    </submittedName>
</protein>
<feature type="region of interest" description="Disordered" evidence="6">
    <location>
        <begin position="438"/>
        <end position="483"/>
    </location>
</feature>
<gene>
    <name evidence="8" type="ORF">TRAPUB_10337</name>
</gene>
<accession>A0A1M2VZR7</accession>
<dbReference type="EMBL" id="MNAD01000427">
    <property type="protein sequence ID" value="OJT13111.1"/>
    <property type="molecule type" value="Genomic_DNA"/>
</dbReference>
<feature type="compositionally biased region" description="Low complexity" evidence="6">
    <location>
        <begin position="629"/>
        <end position="641"/>
    </location>
</feature>
<dbReference type="SUPFAM" id="SSF48371">
    <property type="entry name" value="ARM repeat"/>
    <property type="match status" value="1"/>
</dbReference>
<proteinExistence type="inferred from homology"/>
<reference evidence="8 9" key="1">
    <citation type="submission" date="2016-10" db="EMBL/GenBank/DDBJ databases">
        <title>Genome sequence of the basidiomycete white-rot fungus Trametes pubescens.</title>
        <authorList>
            <person name="Makela M.R."/>
            <person name="Granchi Z."/>
            <person name="Peng M."/>
            <person name="De Vries R.P."/>
            <person name="Grigoriev I."/>
            <person name="Riley R."/>
            <person name="Hilden K."/>
        </authorList>
    </citation>
    <scope>NUCLEOTIDE SEQUENCE [LARGE SCALE GENOMIC DNA]</scope>
    <source>
        <strain evidence="8 9">FBCC735</strain>
    </source>
</reference>
<dbReference type="InterPro" id="IPR011989">
    <property type="entry name" value="ARM-like"/>
</dbReference>
<name>A0A1M2VZR7_TRAPU</name>
<feature type="compositionally biased region" description="Low complexity" evidence="6">
    <location>
        <begin position="304"/>
        <end position="320"/>
    </location>
</feature>
<feature type="region of interest" description="Disordered" evidence="6">
    <location>
        <begin position="412"/>
        <end position="431"/>
    </location>
</feature>
<dbReference type="InterPro" id="IPR016024">
    <property type="entry name" value="ARM-type_fold"/>
</dbReference>
<dbReference type="AlphaFoldDB" id="A0A1M2VZR7"/>
<feature type="compositionally biased region" description="Low complexity" evidence="6">
    <location>
        <begin position="659"/>
        <end position="671"/>
    </location>
</feature>
<evidence type="ECO:0000313" key="9">
    <source>
        <dbReference type="Proteomes" id="UP000184267"/>
    </source>
</evidence>
<feature type="region of interest" description="Disordered" evidence="6">
    <location>
        <begin position="245"/>
        <end position="337"/>
    </location>
</feature>
<keyword evidence="3" id="KW-0132">Cell division</keyword>
<dbReference type="InterPro" id="IPR024395">
    <property type="entry name" value="CLASP_N_dom"/>
</dbReference>
<dbReference type="Proteomes" id="UP000184267">
    <property type="component" value="Unassembled WGS sequence"/>
</dbReference>
<evidence type="ECO:0000259" key="7">
    <source>
        <dbReference type="Pfam" id="PF12348"/>
    </source>
</evidence>
<feature type="compositionally biased region" description="Basic and acidic residues" evidence="6">
    <location>
        <begin position="536"/>
        <end position="549"/>
    </location>
</feature>
<feature type="region of interest" description="Disordered" evidence="6">
    <location>
        <begin position="519"/>
        <end position="781"/>
    </location>
</feature>
<comment type="similarity">
    <text evidence="2">Belongs to the CLASP family.</text>
</comment>
<evidence type="ECO:0000256" key="6">
    <source>
        <dbReference type="SAM" id="MobiDB-lite"/>
    </source>
</evidence>
<keyword evidence="5" id="KW-0498">Mitosis</keyword>
<feature type="compositionally biased region" description="Pro residues" evidence="6">
    <location>
        <begin position="321"/>
        <end position="330"/>
    </location>
</feature>
<feature type="compositionally biased region" description="Polar residues" evidence="6">
    <location>
        <begin position="618"/>
        <end position="628"/>
    </location>
</feature>
<dbReference type="Gene3D" id="1.25.10.10">
    <property type="entry name" value="Leucine-rich Repeat Variant"/>
    <property type="match status" value="1"/>
</dbReference>
<dbReference type="Pfam" id="PF12348">
    <property type="entry name" value="CLASP_N"/>
    <property type="match status" value="1"/>
</dbReference>
<evidence type="ECO:0000256" key="2">
    <source>
        <dbReference type="ARBA" id="ARBA00009549"/>
    </source>
</evidence>
<keyword evidence="4" id="KW-0493">Microtubule</keyword>